<reference evidence="2 3" key="1">
    <citation type="journal article" date="2013" name="Curr. Biol.">
        <title>The Genome of the Foraminiferan Reticulomyxa filosa.</title>
        <authorList>
            <person name="Glockner G."/>
            <person name="Hulsmann N."/>
            <person name="Schleicher M."/>
            <person name="Noegel A.A."/>
            <person name="Eichinger L."/>
            <person name="Gallinger C."/>
            <person name="Pawlowski J."/>
            <person name="Sierra R."/>
            <person name="Euteneuer U."/>
            <person name="Pillet L."/>
            <person name="Moustafa A."/>
            <person name="Platzer M."/>
            <person name="Groth M."/>
            <person name="Szafranski K."/>
            <person name="Schliwa M."/>
        </authorList>
    </citation>
    <scope>NUCLEOTIDE SEQUENCE [LARGE SCALE GENOMIC DNA]</scope>
</reference>
<sequence>MKKPSKDRNAHPTYPLISKLLSDALGYELNAIDFNSIKEIELLQNYQSTDSADDGEIQKLLDKRLQEALANADNGSKESFGKQKSLRSQFMANLAQNVQFLFVELLLILTIKYKNTKLAHEHVLLDFLITICTSSRSIIANIQYHIPTLMSYTLLVIIYYRCLYFDILKQICSAFDINNLFVIFHETNYPFKNRRYLSKVCYRQL</sequence>
<evidence type="ECO:0000256" key="1">
    <source>
        <dbReference type="SAM" id="Phobius"/>
    </source>
</evidence>
<proteinExistence type="predicted"/>
<keyword evidence="1" id="KW-0812">Transmembrane</keyword>
<dbReference type="EMBL" id="ASPP01027501">
    <property type="protein sequence ID" value="ETO06092.1"/>
    <property type="molecule type" value="Genomic_DNA"/>
</dbReference>
<dbReference type="AlphaFoldDB" id="X6LY60"/>
<feature type="transmembrane region" description="Helical" evidence="1">
    <location>
        <begin position="142"/>
        <end position="160"/>
    </location>
</feature>
<protein>
    <submittedName>
        <fullName evidence="2">Uncharacterized protein</fullName>
    </submittedName>
</protein>
<gene>
    <name evidence="2" type="ORF">RFI_31306</name>
</gene>
<keyword evidence="3" id="KW-1185">Reference proteome</keyword>
<name>X6LY60_RETFI</name>
<dbReference type="Proteomes" id="UP000023152">
    <property type="component" value="Unassembled WGS sequence"/>
</dbReference>
<comment type="caution">
    <text evidence="2">The sequence shown here is derived from an EMBL/GenBank/DDBJ whole genome shotgun (WGS) entry which is preliminary data.</text>
</comment>
<evidence type="ECO:0000313" key="3">
    <source>
        <dbReference type="Proteomes" id="UP000023152"/>
    </source>
</evidence>
<keyword evidence="1" id="KW-0472">Membrane</keyword>
<evidence type="ECO:0000313" key="2">
    <source>
        <dbReference type="EMBL" id="ETO06092.1"/>
    </source>
</evidence>
<keyword evidence="1" id="KW-1133">Transmembrane helix</keyword>
<accession>X6LY60</accession>
<organism evidence="2 3">
    <name type="scientific">Reticulomyxa filosa</name>
    <dbReference type="NCBI Taxonomy" id="46433"/>
    <lineage>
        <taxon>Eukaryota</taxon>
        <taxon>Sar</taxon>
        <taxon>Rhizaria</taxon>
        <taxon>Retaria</taxon>
        <taxon>Foraminifera</taxon>
        <taxon>Monothalamids</taxon>
        <taxon>Reticulomyxidae</taxon>
        <taxon>Reticulomyxa</taxon>
    </lineage>
</organism>